<dbReference type="Pfam" id="PF19086">
    <property type="entry name" value="Terpene_syn_C_2"/>
    <property type="match status" value="1"/>
</dbReference>
<keyword evidence="2" id="KW-1185">Reference proteome</keyword>
<evidence type="ECO:0000313" key="2">
    <source>
        <dbReference type="Proteomes" id="UP001499930"/>
    </source>
</evidence>
<gene>
    <name evidence="1" type="ORF">GCM10017559_00480</name>
</gene>
<dbReference type="EMBL" id="BAAAWD010000001">
    <property type="protein sequence ID" value="GAA2984800.1"/>
    <property type="molecule type" value="Genomic_DNA"/>
</dbReference>
<sequence length="308" mass="33296">MTSTEVHRSPRPDGRGAAPAGLAERLAALTMPCPVHPSSHLVEAATADWAYATGLEPDPSAPWLAGRAFARCETRVVTLFARWLTLAARLREDPGAIGGIIAVAGGSEPGPAPLERAFTGLWRSCAPGMSRAWRERFTAGLAAQREALPATGTPTAEEYPARGRDAFGRYLLDLVEPCRETEVPEAVGRSRQWRALTEASGDVAAWCVDVAGGRGYVRVAAELLERSSDPVLRPRSRRGAAEEWVIDRLAVRVEELWAAARAVPALTERHGLGFTASAEVTGVACAFLTVPRAYLEWLTREHRYRHSG</sequence>
<organism evidence="1 2">
    <name type="scientific">Streptosporangium longisporum</name>
    <dbReference type="NCBI Taxonomy" id="46187"/>
    <lineage>
        <taxon>Bacteria</taxon>
        <taxon>Bacillati</taxon>
        <taxon>Actinomycetota</taxon>
        <taxon>Actinomycetes</taxon>
        <taxon>Streptosporangiales</taxon>
        <taxon>Streptosporangiaceae</taxon>
        <taxon>Streptosporangium</taxon>
    </lineage>
</organism>
<evidence type="ECO:0000313" key="1">
    <source>
        <dbReference type="EMBL" id="GAA2984800.1"/>
    </source>
</evidence>
<name>A0ABN3XPD2_9ACTN</name>
<reference evidence="1 2" key="1">
    <citation type="journal article" date="2019" name="Int. J. Syst. Evol. Microbiol.">
        <title>The Global Catalogue of Microorganisms (GCM) 10K type strain sequencing project: providing services to taxonomists for standard genome sequencing and annotation.</title>
        <authorList>
            <consortium name="The Broad Institute Genomics Platform"/>
            <consortium name="The Broad Institute Genome Sequencing Center for Infectious Disease"/>
            <person name="Wu L."/>
            <person name="Ma J."/>
        </authorList>
    </citation>
    <scope>NUCLEOTIDE SEQUENCE [LARGE SCALE GENOMIC DNA]</scope>
    <source>
        <strain evidence="1 2">JCM 3106</strain>
    </source>
</reference>
<protein>
    <submittedName>
        <fullName evidence="1">Uncharacterized protein</fullName>
    </submittedName>
</protein>
<proteinExistence type="predicted"/>
<dbReference type="SUPFAM" id="SSF48576">
    <property type="entry name" value="Terpenoid synthases"/>
    <property type="match status" value="1"/>
</dbReference>
<dbReference type="InterPro" id="IPR008949">
    <property type="entry name" value="Isoprenoid_synthase_dom_sf"/>
</dbReference>
<dbReference type="Gene3D" id="1.10.600.10">
    <property type="entry name" value="Farnesyl Diphosphate Synthase"/>
    <property type="match status" value="1"/>
</dbReference>
<accession>A0ABN3XPD2</accession>
<dbReference type="Proteomes" id="UP001499930">
    <property type="component" value="Unassembled WGS sequence"/>
</dbReference>
<comment type="caution">
    <text evidence="1">The sequence shown here is derived from an EMBL/GenBank/DDBJ whole genome shotgun (WGS) entry which is preliminary data.</text>
</comment>
<dbReference type="RefSeq" id="WP_344886666.1">
    <property type="nucleotide sequence ID" value="NZ_BAAAWD010000001.1"/>
</dbReference>